<name>A0A9P7ZZT2_MORAP</name>
<feature type="domain" description="Galactose-1-phosphate uridyl transferase N-terminal" evidence="15">
    <location>
        <begin position="6"/>
        <end position="184"/>
    </location>
</feature>
<comment type="catalytic activity">
    <reaction evidence="1 13">
        <text>alpha-D-galactose 1-phosphate + UDP-alpha-D-glucose = alpha-D-glucose 1-phosphate + UDP-alpha-D-galactose</text>
        <dbReference type="Rhea" id="RHEA:13989"/>
        <dbReference type="ChEBI" id="CHEBI:58336"/>
        <dbReference type="ChEBI" id="CHEBI:58601"/>
        <dbReference type="ChEBI" id="CHEBI:58885"/>
        <dbReference type="ChEBI" id="CHEBI:66914"/>
        <dbReference type="EC" id="2.7.7.12"/>
    </reaction>
</comment>
<feature type="region of interest" description="Disordered" evidence="14">
    <location>
        <begin position="246"/>
        <end position="297"/>
    </location>
</feature>
<dbReference type="EMBL" id="JAIFTL010000360">
    <property type="protein sequence ID" value="KAG9319886.1"/>
    <property type="molecule type" value="Genomic_DNA"/>
</dbReference>
<evidence type="ECO:0000259" key="15">
    <source>
        <dbReference type="Pfam" id="PF01087"/>
    </source>
</evidence>
<evidence type="ECO:0000256" key="6">
    <source>
        <dbReference type="ARBA" id="ARBA00016340"/>
    </source>
</evidence>
<protein>
    <recommendedName>
        <fullName evidence="6 13">Galactose-1-phosphate uridylyltransferase</fullName>
        <ecNumber evidence="5 13">2.7.7.12</ecNumber>
    </recommendedName>
</protein>
<sequence>MAQAAFDFNNHSHKRFNPLTNSWVLCSPHRTQRPWQGKREDGDELDKRPSYDPSCYLCPRNTRANGGMLNPDYHDTFVFQNDFPAVQQDQPSLVPSKDSNPLLQVESVRGECHVICFSPEHDKTLADMTELEIRPVIDAWIDTYDSLKQKPHINHVQIFENKGAAMGCSNPHPHGQVWSTEDIPQEPAQELVNMARYRKQHSSCMLCDYVKTELETDLKAKAETAYAAANANGKATAATIAASAIDTGSVSEPSSPSSTSSSSGYLNEPLEPISTPTTTATTTAEPQVHGVKPRTTPDGSRIVCENPSFVCVVPFWATWPFETMVLPKHHLARLSEMDATQKEDLANILRRITCRYDNLFRCSFPYSMGIHQAPTNGDKDQEALSHLHLHFYPPLLRSATVRKFLVGFELLGQAQRDLTPEQAATRLAECSEVHYRSA</sequence>
<proteinExistence type="inferred from homology"/>
<evidence type="ECO:0000256" key="11">
    <source>
        <dbReference type="ARBA" id="ARBA00023144"/>
    </source>
</evidence>
<keyword evidence="12 13" id="KW-0119">Carbohydrate metabolism</keyword>
<dbReference type="PROSITE" id="PS00117">
    <property type="entry name" value="GAL_P_UDP_TRANSF_I"/>
    <property type="match status" value="1"/>
</dbReference>
<dbReference type="Pfam" id="PF01087">
    <property type="entry name" value="GalP_UDP_transf"/>
    <property type="match status" value="1"/>
</dbReference>
<evidence type="ECO:0000259" key="16">
    <source>
        <dbReference type="Pfam" id="PF02744"/>
    </source>
</evidence>
<dbReference type="InterPro" id="IPR019779">
    <property type="entry name" value="GalP_UDPtransf1_His-AS"/>
</dbReference>
<dbReference type="GO" id="GO:0008270">
    <property type="term" value="F:zinc ion binding"/>
    <property type="evidence" value="ECO:0007669"/>
    <property type="project" value="InterPro"/>
</dbReference>
<dbReference type="PANTHER" id="PTHR11943:SF1">
    <property type="entry name" value="GALACTOSE-1-PHOSPHATE URIDYLYLTRANSFERASE"/>
    <property type="match status" value="1"/>
</dbReference>
<keyword evidence="7 13" id="KW-0808">Transferase</keyword>
<dbReference type="InterPro" id="IPR005849">
    <property type="entry name" value="GalP_Utransf_N"/>
</dbReference>
<dbReference type="PANTHER" id="PTHR11943">
    <property type="entry name" value="GALACTOSE-1-PHOSPHATE URIDYLYLTRANSFERASE"/>
    <property type="match status" value="1"/>
</dbReference>
<keyword evidence="11 13" id="KW-0299">Galactose metabolism</keyword>
<evidence type="ECO:0000256" key="12">
    <source>
        <dbReference type="ARBA" id="ARBA00023277"/>
    </source>
</evidence>
<evidence type="ECO:0000256" key="3">
    <source>
        <dbReference type="ARBA" id="ARBA00004947"/>
    </source>
</evidence>
<dbReference type="Gene3D" id="3.30.428.10">
    <property type="entry name" value="HIT-like"/>
    <property type="match status" value="2"/>
</dbReference>
<dbReference type="FunFam" id="3.30.428.10:FF:000002">
    <property type="entry name" value="Galactose-1-phosphate uridylyltransferase"/>
    <property type="match status" value="1"/>
</dbReference>
<dbReference type="InterPro" id="IPR036265">
    <property type="entry name" value="HIT-like_sf"/>
</dbReference>
<feature type="compositionally biased region" description="Low complexity" evidence="14">
    <location>
        <begin position="246"/>
        <end position="263"/>
    </location>
</feature>
<dbReference type="InterPro" id="IPR005850">
    <property type="entry name" value="GalP_Utransf_C"/>
</dbReference>
<evidence type="ECO:0000256" key="2">
    <source>
        <dbReference type="ARBA" id="ARBA00001947"/>
    </source>
</evidence>
<accession>A0A9P7ZZT2</accession>
<dbReference type="NCBIfam" id="NF008724">
    <property type="entry name" value="PRK11720.1"/>
    <property type="match status" value="1"/>
</dbReference>
<comment type="caution">
    <text evidence="17">The sequence shown here is derived from an EMBL/GenBank/DDBJ whole genome shotgun (WGS) entry which is preliminary data.</text>
</comment>
<evidence type="ECO:0000256" key="4">
    <source>
        <dbReference type="ARBA" id="ARBA00010951"/>
    </source>
</evidence>
<dbReference type="Pfam" id="PF02744">
    <property type="entry name" value="GalP_UDP_tr_C"/>
    <property type="match status" value="1"/>
</dbReference>
<evidence type="ECO:0000256" key="7">
    <source>
        <dbReference type="ARBA" id="ARBA00022679"/>
    </source>
</evidence>
<evidence type="ECO:0000256" key="8">
    <source>
        <dbReference type="ARBA" id="ARBA00022695"/>
    </source>
</evidence>
<evidence type="ECO:0000256" key="1">
    <source>
        <dbReference type="ARBA" id="ARBA00001107"/>
    </source>
</evidence>
<feature type="domain" description="Galactose-1-phosphate uridyl transferase C-terminal" evidence="16">
    <location>
        <begin position="298"/>
        <end position="437"/>
    </location>
</feature>
<comment type="cofactor">
    <cofactor evidence="2">
        <name>Zn(2+)</name>
        <dbReference type="ChEBI" id="CHEBI:29105"/>
    </cofactor>
</comment>
<evidence type="ECO:0000313" key="17">
    <source>
        <dbReference type="EMBL" id="KAG9319886.1"/>
    </source>
</evidence>
<keyword evidence="10" id="KW-0862">Zinc</keyword>
<dbReference type="GO" id="GO:0005737">
    <property type="term" value="C:cytoplasm"/>
    <property type="evidence" value="ECO:0007669"/>
    <property type="project" value="TreeGrafter"/>
</dbReference>
<dbReference type="FunFam" id="3.30.428.10:FF:000001">
    <property type="entry name" value="Galactose-1-phosphate uridylyltransferase"/>
    <property type="match status" value="1"/>
</dbReference>
<evidence type="ECO:0000256" key="9">
    <source>
        <dbReference type="ARBA" id="ARBA00022723"/>
    </source>
</evidence>
<dbReference type="GO" id="GO:0033499">
    <property type="term" value="P:galactose catabolic process via UDP-galactose, Leloir pathway"/>
    <property type="evidence" value="ECO:0007669"/>
    <property type="project" value="TreeGrafter"/>
</dbReference>
<dbReference type="Proteomes" id="UP000717515">
    <property type="component" value="Unassembled WGS sequence"/>
</dbReference>
<dbReference type="EC" id="2.7.7.12" evidence="5 13"/>
<dbReference type="SUPFAM" id="SSF54197">
    <property type="entry name" value="HIT-like"/>
    <property type="match status" value="2"/>
</dbReference>
<dbReference type="AlphaFoldDB" id="A0A9P7ZZT2"/>
<dbReference type="GO" id="GO:0008108">
    <property type="term" value="F:UDP-glucose:hexose-1-phosphate uridylyltransferase activity"/>
    <property type="evidence" value="ECO:0007669"/>
    <property type="project" value="UniProtKB-EC"/>
</dbReference>
<keyword evidence="9 13" id="KW-0479">Metal-binding</keyword>
<dbReference type="InterPro" id="IPR001937">
    <property type="entry name" value="GalP_UDPtransf1"/>
</dbReference>
<gene>
    <name evidence="17" type="ORF">KVV02_003899</name>
</gene>
<dbReference type="CDD" id="cd00608">
    <property type="entry name" value="GalT"/>
    <property type="match status" value="1"/>
</dbReference>
<dbReference type="NCBIfam" id="TIGR00209">
    <property type="entry name" value="galT_1"/>
    <property type="match status" value="2"/>
</dbReference>
<keyword evidence="8 13" id="KW-0548">Nucleotidyltransferase</keyword>
<evidence type="ECO:0000256" key="14">
    <source>
        <dbReference type="SAM" id="MobiDB-lite"/>
    </source>
</evidence>
<reference evidence="17" key="1">
    <citation type="submission" date="2021-07" db="EMBL/GenBank/DDBJ databases">
        <title>Draft genome of Mortierella alpina, strain LL118, isolated from an aspen leaf litter sample.</title>
        <authorList>
            <person name="Yang S."/>
            <person name="Vinatzer B.A."/>
        </authorList>
    </citation>
    <scope>NUCLEOTIDE SEQUENCE</scope>
    <source>
        <strain evidence="17">LL118</strain>
    </source>
</reference>
<organism evidence="17 18">
    <name type="scientific">Mortierella alpina</name>
    <name type="common">Oleaginous fungus</name>
    <name type="synonym">Mortierella renispora</name>
    <dbReference type="NCBI Taxonomy" id="64518"/>
    <lineage>
        <taxon>Eukaryota</taxon>
        <taxon>Fungi</taxon>
        <taxon>Fungi incertae sedis</taxon>
        <taxon>Mucoromycota</taxon>
        <taxon>Mortierellomycotina</taxon>
        <taxon>Mortierellomycetes</taxon>
        <taxon>Mortierellales</taxon>
        <taxon>Mortierellaceae</taxon>
        <taxon>Mortierella</taxon>
    </lineage>
</organism>
<feature type="compositionally biased region" description="Low complexity" evidence="14">
    <location>
        <begin position="275"/>
        <end position="284"/>
    </location>
</feature>
<comment type="similarity">
    <text evidence="4 13">Belongs to the galactose-1-phosphate uridylyltransferase type 1 family.</text>
</comment>
<evidence type="ECO:0000256" key="10">
    <source>
        <dbReference type="ARBA" id="ARBA00022833"/>
    </source>
</evidence>
<comment type="pathway">
    <text evidence="3 13">Carbohydrate metabolism; galactose metabolism.</text>
</comment>
<evidence type="ECO:0000313" key="18">
    <source>
        <dbReference type="Proteomes" id="UP000717515"/>
    </source>
</evidence>
<evidence type="ECO:0000256" key="5">
    <source>
        <dbReference type="ARBA" id="ARBA00012384"/>
    </source>
</evidence>
<evidence type="ECO:0000256" key="13">
    <source>
        <dbReference type="RuleBase" id="RU000506"/>
    </source>
</evidence>